<dbReference type="EMBL" id="UAWB01000004">
    <property type="protein sequence ID" value="SQB43527.1"/>
    <property type="molecule type" value="Genomic_DNA"/>
</dbReference>
<reference evidence="2 4" key="1">
    <citation type="submission" date="2016-10" db="EMBL/GenBank/DDBJ databases">
        <authorList>
            <person name="Varghese N."/>
            <person name="Submissions S."/>
        </authorList>
    </citation>
    <scope>NUCLEOTIDE SEQUENCE [LARGE SCALE GENOMIC DNA]</scope>
    <source>
        <strain evidence="2 4">DSM 19299</strain>
    </source>
</reference>
<dbReference type="STRING" id="445960.SAMN05421542_4401"/>
<accession>A0A2X2WVG7</accession>
<dbReference type="AlphaFoldDB" id="A0A2X2WVG7"/>
<dbReference type="Proteomes" id="UP000199426">
    <property type="component" value="Unassembled WGS sequence"/>
</dbReference>
<keyword evidence="4" id="KW-1185">Reference proteome</keyword>
<gene>
    <name evidence="3" type="ORF">NCTC13492_02298</name>
    <name evidence="2" type="ORF">SAMN05421542_4401</name>
</gene>
<dbReference type="OrthoDB" id="674746at2"/>
<evidence type="ECO:0000313" key="3">
    <source>
        <dbReference type="EMBL" id="SQB43527.1"/>
    </source>
</evidence>
<dbReference type="RefSeq" id="WP_089739305.1">
    <property type="nucleotide sequence ID" value="NZ_FNEG01000009.1"/>
</dbReference>
<sequence length="247" mass="28757">MAENSSDNIKEFWAELPRSDEDYLGSIRDWKNVQIATDDETIWLKGFTDEQASASELHQLPNFLLYELRDGLLFKKEALVPSKKVRTALLWLPIDKALRLTFPASNQNYFGIDEKVQIRLKESNEEHPVIALLSSINDSKESIVAFPKFRLEKIEWIVIEDKALFVGTPLLSLLGKTYWMKDGHLLPSGFDFEFKNLSTFLQQKYNKASDEWLLWDENGNYLAIKKTDFRPLSVSSFRLTEKSREWN</sequence>
<evidence type="ECO:0000313" key="5">
    <source>
        <dbReference type="Proteomes" id="UP000251670"/>
    </source>
</evidence>
<proteinExistence type="predicted"/>
<feature type="domain" description="MoxR-vWA-beta-propeller ternary system" evidence="1">
    <location>
        <begin position="14"/>
        <end position="239"/>
    </location>
</feature>
<evidence type="ECO:0000313" key="4">
    <source>
        <dbReference type="Proteomes" id="UP000199426"/>
    </source>
</evidence>
<evidence type="ECO:0000259" key="1">
    <source>
        <dbReference type="Pfam" id="PF19918"/>
    </source>
</evidence>
<protein>
    <recommendedName>
        <fullName evidence="1">MoxR-vWA-beta-propeller ternary system domain-containing protein</fullName>
    </recommendedName>
</protein>
<reference evidence="3 5" key="2">
    <citation type="submission" date="2018-06" db="EMBL/GenBank/DDBJ databases">
        <authorList>
            <consortium name="Pathogen Informatics"/>
            <person name="Doyle S."/>
        </authorList>
    </citation>
    <scope>NUCLEOTIDE SEQUENCE [LARGE SCALE GENOMIC DNA]</scope>
    <source>
        <strain evidence="3 5">NCTC13492</strain>
    </source>
</reference>
<evidence type="ECO:0000313" key="2">
    <source>
        <dbReference type="EMBL" id="SDJ79498.1"/>
    </source>
</evidence>
<dbReference type="EMBL" id="FNEG01000009">
    <property type="protein sequence ID" value="SDJ79498.1"/>
    <property type="molecule type" value="Genomic_DNA"/>
</dbReference>
<dbReference type="InterPro" id="IPR045552">
    <property type="entry name" value="bpX2"/>
</dbReference>
<dbReference type="Proteomes" id="UP000251670">
    <property type="component" value="Unassembled WGS sequence"/>
</dbReference>
<name>A0A2X2WVG7_CHRJE</name>
<organism evidence="3 5">
    <name type="scientific">Chryseobacterium jejuense</name>
    <dbReference type="NCBI Taxonomy" id="445960"/>
    <lineage>
        <taxon>Bacteria</taxon>
        <taxon>Pseudomonadati</taxon>
        <taxon>Bacteroidota</taxon>
        <taxon>Flavobacteriia</taxon>
        <taxon>Flavobacteriales</taxon>
        <taxon>Weeksellaceae</taxon>
        <taxon>Chryseobacterium group</taxon>
        <taxon>Chryseobacterium</taxon>
    </lineage>
</organism>
<dbReference type="Pfam" id="PF19918">
    <property type="entry name" value="bpX2"/>
    <property type="match status" value="1"/>
</dbReference>